<name>A0A1G1TKW9_9BACT</name>
<comment type="caution">
    <text evidence="1">The sequence shown here is derived from an EMBL/GenBank/DDBJ whole genome shotgun (WGS) entry which is preliminary data.</text>
</comment>
<dbReference type="PROSITE" id="PS51257">
    <property type="entry name" value="PROKAR_LIPOPROTEIN"/>
    <property type="match status" value="1"/>
</dbReference>
<evidence type="ECO:0000313" key="1">
    <source>
        <dbReference type="EMBL" id="OGX91495.1"/>
    </source>
</evidence>
<evidence type="ECO:0008006" key="3">
    <source>
        <dbReference type="Google" id="ProtNLM"/>
    </source>
</evidence>
<proteinExistence type="predicted"/>
<reference evidence="1 2" key="1">
    <citation type="submission" date="2016-08" db="EMBL/GenBank/DDBJ databases">
        <title>Hymenobacter coccineus sp. nov., Hymenobacter lapidarius sp. nov. and Hymenobacter glacialis sp. nov., isolated from Antarctic soil.</title>
        <authorList>
            <person name="Sedlacek I."/>
            <person name="Kralova S."/>
            <person name="Kyrova K."/>
            <person name="Maslanova I."/>
            <person name="Stankova E."/>
            <person name="Vrbovska V."/>
            <person name="Nemec M."/>
            <person name="Bartak M."/>
            <person name="Svec P."/>
            <person name="Busse H.-J."/>
            <person name="Pantucek R."/>
        </authorList>
    </citation>
    <scope>NUCLEOTIDE SEQUENCE [LARGE SCALE GENOMIC DNA]</scope>
    <source>
        <strain evidence="1 2">CCM 8649</strain>
    </source>
</reference>
<organism evidence="1 2">
    <name type="scientific">Hymenobacter coccineus</name>
    <dbReference type="NCBI Taxonomy" id="1908235"/>
    <lineage>
        <taxon>Bacteria</taxon>
        <taxon>Pseudomonadati</taxon>
        <taxon>Bacteroidota</taxon>
        <taxon>Cytophagia</taxon>
        <taxon>Cytophagales</taxon>
        <taxon>Hymenobacteraceae</taxon>
        <taxon>Hymenobacter</taxon>
    </lineage>
</organism>
<dbReference type="Proteomes" id="UP000177506">
    <property type="component" value="Unassembled WGS sequence"/>
</dbReference>
<keyword evidence="2" id="KW-1185">Reference proteome</keyword>
<protein>
    <recommendedName>
        <fullName evidence="3">Lipocalin-like domain-containing protein</fullName>
    </recommendedName>
</protein>
<evidence type="ECO:0000313" key="2">
    <source>
        <dbReference type="Proteomes" id="UP000177506"/>
    </source>
</evidence>
<dbReference type="RefSeq" id="WP_070741368.1">
    <property type="nucleotide sequence ID" value="NZ_MDZA01000055.1"/>
</dbReference>
<dbReference type="OrthoDB" id="799390at2"/>
<sequence>MRKDLLVLAFALASATAGCKKDGLQLSTPDNLLSGTKWKLISNSSLINLPGFTPLDNYALLLPCNKDDFQQFNASNVYAYNEGPTKCDPSDPQEQPGLWFLGNFGTQLTITYDGFSTNYTVDQLTAVSLKMHSVQQNNGIEETTSLVYKAVN</sequence>
<accession>A0A1G1TKW9</accession>
<dbReference type="EMBL" id="MDZA01000055">
    <property type="protein sequence ID" value="OGX91495.1"/>
    <property type="molecule type" value="Genomic_DNA"/>
</dbReference>
<gene>
    <name evidence="1" type="ORF">BEN49_04800</name>
</gene>
<dbReference type="AlphaFoldDB" id="A0A1G1TKW9"/>